<evidence type="ECO:0000313" key="4">
    <source>
        <dbReference type="Proteomes" id="UP000315995"/>
    </source>
</evidence>
<dbReference type="EMBL" id="CP041186">
    <property type="protein sequence ID" value="QDG52527.1"/>
    <property type="molecule type" value="Genomic_DNA"/>
</dbReference>
<evidence type="ECO:0000259" key="2">
    <source>
        <dbReference type="Pfam" id="PF00561"/>
    </source>
</evidence>
<evidence type="ECO:0000313" key="3">
    <source>
        <dbReference type="EMBL" id="QDG52527.1"/>
    </source>
</evidence>
<dbReference type="Pfam" id="PF00561">
    <property type="entry name" value="Abhydrolase_1"/>
    <property type="match status" value="1"/>
</dbReference>
<dbReference type="Gene3D" id="3.40.50.1820">
    <property type="entry name" value="alpha/beta hydrolase"/>
    <property type="match status" value="1"/>
</dbReference>
<name>A0A4Y6PWX8_PERCE</name>
<accession>A0A5B8YDI4</accession>
<reference evidence="3 4" key="1">
    <citation type="submission" date="2019-06" db="EMBL/GenBank/DDBJ databases">
        <title>Persicimonas caeni gen. nov., sp. nov., a predatory bacterium isolated from solar saltern.</title>
        <authorList>
            <person name="Wang S."/>
        </authorList>
    </citation>
    <scope>NUCLEOTIDE SEQUENCE [LARGE SCALE GENOMIC DNA]</scope>
    <source>
        <strain evidence="3 4">YN101</strain>
    </source>
</reference>
<dbReference type="PRINTS" id="PR00412">
    <property type="entry name" value="EPOXHYDRLASE"/>
</dbReference>
<protein>
    <submittedName>
        <fullName evidence="3">Alpha/beta fold hydrolase</fullName>
    </submittedName>
</protein>
<dbReference type="NCBIfam" id="NF002043">
    <property type="entry name" value="PRK00870.1"/>
    <property type="match status" value="1"/>
</dbReference>
<dbReference type="InterPro" id="IPR000639">
    <property type="entry name" value="Epox_hydrolase-like"/>
</dbReference>
<dbReference type="InterPro" id="IPR000073">
    <property type="entry name" value="AB_hydrolase_1"/>
</dbReference>
<accession>A0A4Y6PWX8</accession>
<dbReference type="RefSeq" id="WP_141198994.1">
    <property type="nucleotide sequence ID" value="NZ_CP041186.1"/>
</dbReference>
<proteinExistence type="predicted"/>
<dbReference type="PANTHER" id="PTHR42977:SF3">
    <property type="entry name" value="AB HYDROLASE-1 DOMAIN-CONTAINING PROTEIN"/>
    <property type="match status" value="1"/>
</dbReference>
<dbReference type="OrthoDB" id="9804723at2"/>
<sequence>MDAKRTPDDRFDNLADFPYEPQYVDVDDGDGGTLRMAYVDEGERDAPPVLMLHGEPTWSYLYRKMIPLFVDAGYRAVAPDLVGFGRSDKPTSRDDYSYARYVDWTRQFVEKARLEDIHLVCQDWGGLIGLRLVADMPERFAKVVAANTFLPTGDEPLPDAFFKWRDLSQSMDDLDAGAVVDLGTVGELSEDAMAAYRAPFPDTSYQAAAHVFPMLVPTSPDDPASEANREAWDTLQQFEKPFLTLFGDSDPIMRGADVIFQDIIPGAKGQPHGTIEGAGHFIQEDKGEELARRSVEFFRG</sequence>
<dbReference type="AlphaFoldDB" id="A0A4Y6PWX8"/>
<organism evidence="3 4">
    <name type="scientific">Persicimonas caeni</name>
    <dbReference type="NCBI Taxonomy" id="2292766"/>
    <lineage>
        <taxon>Bacteria</taxon>
        <taxon>Deltaproteobacteria</taxon>
        <taxon>Bradymonadales</taxon>
        <taxon>Bradymonadaceae</taxon>
        <taxon>Persicimonas</taxon>
    </lineage>
</organism>
<gene>
    <name evidence="3" type="ORF">FIV42_17835</name>
</gene>
<evidence type="ECO:0000256" key="1">
    <source>
        <dbReference type="ARBA" id="ARBA00022801"/>
    </source>
</evidence>
<dbReference type="GO" id="GO:0004301">
    <property type="term" value="F:epoxide hydrolase activity"/>
    <property type="evidence" value="ECO:0007669"/>
    <property type="project" value="TreeGrafter"/>
</dbReference>
<dbReference type="PRINTS" id="PR00111">
    <property type="entry name" value="ABHYDROLASE"/>
</dbReference>
<dbReference type="InterPro" id="IPR051340">
    <property type="entry name" value="Haloalkane_dehalogenase"/>
</dbReference>
<keyword evidence="4" id="KW-1185">Reference proteome</keyword>
<dbReference type="PANTHER" id="PTHR42977">
    <property type="entry name" value="HYDROLASE-RELATED"/>
    <property type="match status" value="1"/>
</dbReference>
<feature type="domain" description="AB hydrolase-1" evidence="2">
    <location>
        <begin position="47"/>
        <end position="286"/>
    </location>
</feature>
<keyword evidence="1 3" id="KW-0378">Hydrolase</keyword>
<dbReference type="InterPro" id="IPR029058">
    <property type="entry name" value="AB_hydrolase_fold"/>
</dbReference>
<dbReference type="Proteomes" id="UP000315995">
    <property type="component" value="Chromosome"/>
</dbReference>
<dbReference type="SUPFAM" id="SSF53474">
    <property type="entry name" value="alpha/beta-Hydrolases"/>
    <property type="match status" value="1"/>
</dbReference>